<dbReference type="EMBL" id="JBHSCZ010000001">
    <property type="protein sequence ID" value="MFC4261553.1"/>
    <property type="molecule type" value="Genomic_DNA"/>
</dbReference>
<protein>
    <submittedName>
        <fullName evidence="1">Uncharacterized protein</fullName>
    </submittedName>
</protein>
<accession>A0ABV8QQ71</accession>
<gene>
    <name evidence="1" type="ORF">ACFOWM_01565</name>
</gene>
<sequence>MEAIYLGIYLNDVHIPTIQNLINGKPMYKIDCLAGNLVIKKID</sequence>
<name>A0ABV8QQ71_9BACT</name>
<dbReference type="Proteomes" id="UP001595907">
    <property type="component" value="Unassembled WGS sequence"/>
</dbReference>
<keyword evidence="2" id="KW-1185">Reference proteome</keyword>
<proteinExistence type="predicted"/>
<reference evidence="2" key="1">
    <citation type="journal article" date="2019" name="Int. J. Syst. Evol. Microbiol.">
        <title>The Global Catalogue of Microorganisms (GCM) 10K type strain sequencing project: providing services to taxonomists for standard genome sequencing and annotation.</title>
        <authorList>
            <consortium name="The Broad Institute Genomics Platform"/>
            <consortium name="The Broad Institute Genome Sequencing Center for Infectious Disease"/>
            <person name="Wu L."/>
            <person name="Ma J."/>
        </authorList>
    </citation>
    <scope>NUCLEOTIDE SEQUENCE [LARGE SCALE GENOMIC DNA]</scope>
    <source>
        <strain evidence="2">CECT 8289</strain>
    </source>
</reference>
<evidence type="ECO:0000313" key="2">
    <source>
        <dbReference type="Proteomes" id="UP001595907"/>
    </source>
</evidence>
<evidence type="ECO:0000313" key="1">
    <source>
        <dbReference type="EMBL" id="MFC4261553.1"/>
    </source>
</evidence>
<organism evidence="1 2">
    <name type="scientific">Ferruginibacter yonginensis</name>
    <dbReference type="NCBI Taxonomy" id="1310416"/>
    <lineage>
        <taxon>Bacteria</taxon>
        <taxon>Pseudomonadati</taxon>
        <taxon>Bacteroidota</taxon>
        <taxon>Chitinophagia</taxon>
        <taxon>Chitinophagales</taxon>
        <taxon>Chitinophagaceae</taxon>
        <taxon>Ferruginibacter</taxon>
    </lineage>
</organism>
<comment type="caution">
    <text evidence="1">The sequence shown here is derived from an EMBL/GenBank/DDBJ whole genome shotgun (WGS) entry which is preliminary data.</text>
</comment>
<dbReference type="RefSeq" id="WP_379706113.1">
    <property type="nucleotide sequence ID" value="NZ_JBHSCZ010000001.1"/>
</dbReference>